<feature type="compositionally biased region" description="Polar residues" evidence="2">
    <location>
        <begin position="501"/>
        <end position="511"/>
    </location>
</feature>
<dbReference type="STRING" id="1157962.A0A250XMK3"/>
<name>A0A250XMK3_9CHLO</name>
<comment type="caution">
    <text evidence="3">The sequence shown here is derived from an EMBL/GenBank/DDBJ whole genome shotgun (WGS) entry which is preliminary data.</text>
</comment>
<dbReference type="Proteomes" id="UP000232323">
    <property type="component" value="Unassembled WGS sequence"/>
</dbReference>
<gene>
    <name evidence="3" type="ORF">CEUSTIGMA_g11676.t1</name>
</gene>
<feature type="compositionally biased region" description="Low complexity" evidence="2">
    <location>
        <begin position="483"/>
        <end position="492"/>
    </location>
</feature>
<feature type="region of interest" description="Disordered" evidence="2">
    <location>
        <begin position="530"/>
        <end position="581"/>
    </location>
</feature>
<feature type="compositionally biased region" description="Basic and acidic residues" evidence="2">
    <location>
        <begin position="22"/>
        <end position="33"/>
    </location>
</feature>
<keyword evidence="1" id="KW-0175">Coiled coil</keyword>
<feature type="compositionally biased region" description="Polar residues" evidence="2">
    <location>
        <begin position="914"/>
        <end position="926"/>
    </location>
</feature>
<evidence type="ECO:0000313" key="3">
    <source>
        <dbReference type="EMBL" id="GAX84253.1"/>
    </source>
</evidence>
<feature type="region of interest" description="Disordered" evidence="2">
    <location>
        <begin position="687"/>
        <end position="706"/>
    </location>
</feature>
<evidence type="ECO:0000256" key="2">
    <source>
        <dbReference type="SAM" id="MobiDB-lite"/>
    </source>
</evidence>
<accession>A0A250XMK3</accession>
<feature type="compositionally biased region" description="Polar residues" evidence="2">
    <location>
        <begin position="1052"/>
        <end position="1069"/>
    </location>
</feature>
<feature type="region of interest" description="Disordered" evidence="2">
    <location>
        <begin position="841"/>
        <end position="878"/>
    </location>
</feature>
<sequence length="1318" mass="141766">MSNPLNTDALTRILKRLGGTGDSRRGGKSDKDLAGLSVPVDLRRKANILYQQAGPGNRRSRSSSKCRRLPSSAAMPEYNGQQHHQLKADTSNKSTEERIGQQYNMDLSTMSPQSSYIEEAPTPSLSKAVPSCVLHPNESPCHMINTATTPHLGIRSAAQLGRNPYVPPIQRPPTVQQAAGVDQPDKSHRLQTFPAQANHHGSRGGGPATMGFTVDHEALVLELQRLREVNTTLQVEAEQRVVRAESDFSKLREVHAVLLEQLREMQMKADIDKQEARHMVLQKDEMIKKLKGEIQEVLAAAEASQSMNLKQTKAENGLVTALKHQLSELTAQKDAAISQHVRLQREHRELLSRKLEREQQLTNIQKKLEAAEQKLEAQDKELKMAQRSTTAIKDERMQALRHKNAALDKQVSELRLAHRVRVQQLEEEIEVLVSVMNNNQVLSQLLSASSSSQTSAAAPGLVISSTTDVISSHHHHHRRSDHPPSAAPSASSKQRGGMSPRHTNTMQQLDTISPPDDYSAAAVAALTFNHPASSSSSPSNHSTHHHTYPSIMMSSPTAGGHPVVVNNNRNSAGRIRHDPSPAAVAVQTAVSSMIRKGSPPPTTNRSAPMRSGKKVIATTAPQVPATAMNAEVVSHQRRTPSPSWGPPPNRTPTRSKVILTPSSSSGLKNANSPQAVMVSPRTALSYSYKQRNRSRSASPPLQSASGAVSLSSAMMMKTLTDEHSSPSSSPPSHADTATAQAKLITLPYHLLSPQSKSLLKSAAPNTCTALYREPLSHNRSHSPPYSASSNSRLLGAAVQSSIYSLHSKKQNIDRNDEFCDYQSDTGINFNVDADEHQIIADEDRGGGGRTSSVLLRAQRQQREQQRRQPLLLQQPLSGDGGDLLGDQLVVTDEAAMSVDVSLTSLQDAALMSPTSQQHQRTYSKGHSLQGHHQRFEGTGDEEEDDEVMRMASPLKVVENTRESRVVAFTPKQKGPPPVLVGAITDDKMKLVDVLQSILNDSVSNGSERLDEPNTCYITSPYCSTLPALMLPLTPETVITSKPSAAATTASRNTCSDISATQNQHSSDCRSNNNISAPPPSPTSDMKHKQASPAGSVITSTFQPNSPGGGGTTSVRAQMEMAQRTLSSLSEILGKYRNKPQQQRLQSGQQRSAAVATSCHVVDAVLPPSLVPAAAAVPATTSPADNVGFWPGMPSAESAAGVQCGQGVENSVSGPAAGTALSLQSRRAASSADALLVVSSHPMAAHSYPAILLPSSSASEYRHHDLSALHCDGGSKPQKVSPLLISAMSPQAISGSSHPHMMIQPLSLDDVLPNRAVVS</sequence>
<protein>
    <submittedName>
        <fullName evidence="3">Uncharacterized protein</fullName>
    </submittedName>
</protein>
<feature type="compositionally biased region" description="Basic residues" evidence="2">
    <location>
        <begin position="58"/>
        <end position="68"/>
    </location>
</feature>
<feature type="region of interest" description="Disordered" evidence="2">
    <location>
        <begin position="469"/>
        <end position="515"/>
    </location>
</feature>
<proteinExistence type="predicted"/>
<dbReference type="EMBL" id="BEGY01000120">
    <property type="protein sequence ID" value="GAX84253.1"/>
    <property type="molecule type" value="Genomic_DNA"/>
</dbReference>
<keyword evidence="4" id="KW-1185">Reference proteome</keyword>
<reference evidence="3 4" key="1">
    <citation type="submission" date="2017-08" db="EMBL/GenBank/DDBJ databases">
        <title>Acidophilic green algal genome provides insights into adaptation to an acidic environment.</title>
        <authorList>
            <person name="Hirooka S."/>
            <person name="Hirose Y."/>
            <person name="Kanesaki Y."/>
            <person name="Higuchi S."/>
            <person name="Fujiwara T."/>
            <person name="Onuma R."/>
            <person name="Era A."/>
            <person name="Ohbayashi R."/>
            <person name="Uzuka A."/>
            <person name="Nozaki H."/>
            <person name="Yoshikawa H."/>
            <person name="Miyagishima S.Y."/>
        </authorList>
    </citation>
    <scope>NUCLEOTIDE SEQUENCE [LARGE SCALE GENOMIC DNA]</scope>
    <source>
        <strain evidence="3 4">NIES-2499</strain>
    </source>
</reference>
<evidence type="ECO:0000256" key="1">
    <source>
        <dbReference type="SAM" id="Coils"/>
    </source>
</evidence>
<feature type="compositionally biased region" description="Low complexity" evidence="2">
    <location>
        <begin position="867"/>
        <end position="877"/>
    </location>
</feature>
<feature type="region of interest" description="Disordered" evidence="2">
    <location>
        <begin position="914"/>
        <end position="944"/>
    </location>
</feature>
<evidence type="ECO:0000313" key="4">
    <source>
        <dbReference type="Proteomes" id="UP000232323"/>
    </source>
</evidence>
<feature type="compositionally biased region" description="Low complexity" evidence="2">
    <location>
        <begin position="530"/>
        <end position="541"/>
    </location>
</feature>
<organism evidence="3 4">
    <name type="scientific">Chlamydomonas eustigma</name>
    <dbReference type="NCBI Taxonomy" id="1157962"/>
    <lineage>
        <taxon>Eukaryota</taxon>
        <taxon>Viridiplantae</taxon>
        <taxon>Chlorophyta</taxon>
        <taxon>core chlorophytes</taxon>
        <taxon>Chlorophyceae</taxon>
        <taxon>CS clade</taxon>
        <taxon>Chlamydomonadales</taxon>
        <taxon>Chlamydomonadaceae</taxon>
        <taxon>Chlamydomonas</taxon>
    </lineage>
</organism>
<feature type="region of interest" description="Disordered" evidence="2">
    <location>
        <begin position="631"/>
        <end position="655"/>
    </location>
</feature>
<feature type="compositionally biased region" description="Polar residues" evidence="2">
    <location>
        <begin position="79"/>
        <end position="93"/>
    </location>
</feature>
<feature type="region of interest" description="Disordered" evidence="2">
    <location>
        <begin position="16"/>
        <end position="96"/>
    </location>
</feature>
<feature type="compositionally biased region" description="Polar residues" evidence="2">
    <location>
        <begin position="1096"/>
        <end position="1105"/>
    </location>
</feature>
<feature type="region of interest" description="Disordered" evidence="2">
    <location>
        <begin position="1052"/>
        <end position="1113"/>
    </location>
</feature>
<feature type="coiled-coil region" evidence="1">
    <location>
        <begin position="319"/>
        <end position="417"/>
    </location>
</feature>